<dbReference type="OrthoDB" id="581999at2"/>
<sequence>MKLHTLFKSVPSVLILAMSLIAINANSSQAEVVKINPNFEPDPLILKGQSGGQNSSNCGNIGAAPSQVIQVTESLPYLRLTVESSGQPTLLIDGPGGRFCVLADSYSGGKPEMSGYWPKGTYSLHVGELSKGEHTYTLSISQQKKAGK</sequence>
<accession>A0A433NH79</accession>
<evidence type="ECO:0000313" key="2">
    <source>
        <dbReference type="EMBL" id="RUR81737.1"/>
    </source>
</evidence>
<proteinExistence type="predicted"/>
<comment type="caution">
    <text evidence="2">The sequence shown here is derived from an EMBL/GenBank/DDBJ whole genome shotgun (WGS) entry which is preliminary data.</text>
</comment>
<protein>
    <submittedName>
        <fullName evidence="2">Uncharacterized protein</fullName>
    </submittedName>
</protein>
<feature type="signal peptide" evidence="1">
    <location>
        <begin position="1"/>
        <end position="30"/>
    </location>
</feature>
<organism evidence="2 3">
    <name type="scientific">Chlorogloeopsis fritschii PCC 6912</name>
    <dbReference type="NCBI Taxonomy" id="211165"/>
    <lineage>
        <taxon>Bacteria</taxon>
        <taxon>Bacillati</taxon>
        <taxon>Cyanobacteriota</taxon>
        <taxon>Cyanophyceae</taxon>
        <taxon>Nostocales</taxon>
        <taxon>Chlorogloeopsidaceae</taxon>
        <taxon>Chlorogloeopsis</taxon>
    </lineage>
</organism>
<dbReference type="STRING" id="211165.GCA_000317285_04120"/>
<evidence type="ECO:0000256" key="1">
    <source>
        <dbReference type="SAM" id="SignalP"/>
    </source>
</evidence>
<dbReference type="EMBL" id="RSCJ01000009">
    <property type="protein sequence ID" value="RUR81737.1"/>
    <property type="molecule type" value="Genomic_DNA"/>
</dbReference>
<dbReference type="AlphaFoldDB" id="A0A433NH79"/>
<keyword evidence="3" id="KW-1185">Reference proteome</keyword>
<reference evidence="2 3" key="1">
    <citation type="journal article" date="2019" name="Genome Biol. Evol.">
        <title>Day and night: Metabolic profiles and evolutionary relationships of six axenic non-marine cyanobacteria.</title>
        <authorList>
            <person name="Will S.E."/>
            <person name="Henke P."/>
            <person name="Boedeker C."/>
            <person name="Huang S."/>
            <person name="Brinkmann H."/>
            <person name="Rohde M."/>
            <person name="Jarek M."/>
            <person name="Friedl T."/>
            <person name="Seufert S."/>
            <person name="Schumacher M."/>
            <person name="Overmann J."/>
            <person name="Neumann-Schaal M."/>
            <person name="Petersen J."/>
        </authorList>
    </citation>
    <scope>NUCLEOTIDE SEQUENCE [LARGE SCALE GENOMIC DNA]</scope>
    <source>
        <strain evidence="2 3">PCC 6912</strain>
    </source>
</reference>
<dbReference type="Proteomes" id="UP000268857">
    <property type="component" value="Unassembled WGS sequence"/>
</dbReference>
<name>A0A433NH79_CHLFR</name>
<evidence type="ECO:0000313" key="3">
    <source>
        <dbReference type="Proteomes" id="UP000268857"/>
    </source>
</evidence>
<dbReference type="RefSeq" id="WP_016875321.1">
    <property type="nucleotide sequence ID" value="NZ_AJLN01000101.1"/>
</dbReference>
<keyword evidence="1" id="KW-0732">Signal</keyword>
<gene>
    <name evidence="2" type="ORF">PCC6912_26060</name>
</gene>
<feature type="chain" id="PRO_5019573890" evidence="1">
    <location>
        <begin position="31"/>
        <end position="148"/>
    </location>
</feature>